<proteinExistence type="predicted"/>
<gene>
    <name evidence="2" type="ORF">MAUB_01430</name>
</gene>
<feature type="compositionally biased region" description="Polar residues" evidence="1">
    <location>
        <begin position="62"/>
        <end position="74"/>
    </location>
</feature>
<protein>
    <submittedName>
        <fullName evidence="2">Uncharacterized protein</fullName>
    </submittedName>
</protein>
<sequence length="74" mass="7687">MSRIPCGEVTTTNGGISHFGANVKRVTGPPASRKTSVPVWKLRHAASRSLRGSGLTGGNGSDETSTCDWSLISS</sequence>
<keyword evidence="3" id="KW-1185">Reference proteome</keyword>
<feature type="region of interest" description="Disordered" evidence="1">
    <location>
        <begin position="1"/>
        <end position="74"/>
    </location>
</feature>
<evidence type="ECO:0000313" key="2">
    <source>
        <dbReference type="EMBL" id="BBX82270.1"/>
    </source>
</evidence>
<accession>A0ABN5YKR9</accession>
<name>A0ABN5YKR9_9MYCO</name>
<organism evidence="2 3">
    <name type="scientific">Mycolicibacterium aubagnense</name>
    <dbReference type="NCBI Taxonomy" id="319707"/>
    <lineage>
        <taxon>Bacteria</taxon>
        <taxon>Bacillati</taxon>
        <taxon>Actinomycetota</taxon>
        <taxon>Actinomycetes</taxon>
        <taxon>Mycobacteriales</taxon>
        <taxon>Mycobacteriaceae</taxon>
        <taxon>Mycolicibacterium</taxon>
    </lineage>
</organism>
<evidence type="ECO:0000256" key="1">
    <source>
        <dbReference type="SAM" id="MobiDB-lite"/>
    </source>
</evidence>
<evidence type="ECO:0000313" key="3">
    <source>
        <dbReference type="Proteomes" id="UP000465609"/>
    </source>
</evidence>
<dbReference type="EMBL" id="AP022577">
    <property type="protein sequence ID" value="BBX82270.1"/>
    <property type="molecule type" value="Genomic_DNA"/>
</dbReference>
<dbReference type="Proteomes" id="UP000465609">
    <property type="component" value="Chromosome"/>
</dbReference>
<reference evidence="2 3" key="1">
    <citation type="journal article" date="2019" name="Emerg. Microbes Infect.">
        <title>Comprehensive subspecies identification of 175 nontuberculous mycobacteria species based on 7547 genomic profiles.</title>
        <authorList>
            <person name="Matsumoto Y."/>
            <person name="Kinjo T."/>
            <person name="Motooka D."/>
            <person name="Nabeya D."/>
            <person name="Jung N."/>
            <person name="Uechi K."/>
            <person name="Horii T."/>
            <person name="Iida T."/>
            <person name="Fujita J."/>
            <person name="Nakamura S."/>
        </authorList>
    </citation>
    <scope>NUCLEOTIDE SEQUENCE [LARGE SCALE GENOMIC DNA]</scope>
    <source>
        <strain evidence="2 3">JCM 15296</strain>
    </source>
</reference>